<evidence type="ECO:0000313" key="3">
    <source>
        <dbReference type="Proteomes" id="UP000767238"/>
    </source>
</evidence>
<evidence type="ECO:0000313" key="2">
    <source>
        <dbReference type="EMBL" id="KAH0224555.1"/>
    </source>
</evidence>
<name>A0A9P8K9Q3_AURME</name>
<protein>
    <submittedName>
        <fullName evidence="2">Uncharacterized protein</fullName>
    </submittedName>
</protein>
<reference evidence="2" key="2">
    <citation type="submission" date="2021-08" db="EMBL/GenBank/DDBJ databases">
        <authorList>
            <person name="Gostincar C."/>
            <person name="Sun X."/>
            <person name="Song Z."/>
            <person name="Gunde-Cimerman N."/>
        </authorList>
    </citation>
    <scope>NUCLEOTIDE SEQUENCE</scope>
    <source>
        <strain evidence="2">EXF-8016</strain>
    </source>
</reference>
<sequence>MSTTPSGITETEPTPALDHEIFEQELNQASDHAALHGNPYQSPNVLVKVRINLPSRIVLANWVKRFQPQFRWDLWGRLGCSDPAVHGAMLVTAQRTYPQRDAVMLMFSLSMDLWKRLQLSPASGSITFLENIVEDNVVGDTQLTYLLTRAAKRVNEGPLSKTQFADDLKRAWIAVRDGRGPEGWRIFTFPRVMFTAKLVNEHPFPDETGNPRKICWKDVLEDCHDPETIDLKVVSEQSSEEGCEVTFIMNKDYWPYLEAISEAYQFARYIERHAYRELSPDHPFTPSPEPQQAPVTKATIKRQKKKAKKLSKNKITKQRSRKSRE</sequence>
<dbReference type="EMBL" id="JAHFYH010000018">
    <property type="protein sequence ID" value="KAH0224555.1"/>
    <property type="molecule type" value="Genomic_DNA"/>
</dbReference>
<feature type="non-terminal residue" evidence="2">
    <location>
        <position position="325"/>
    </location>
</feature>
<feature type="region of interest" description="Disordered" evidence="1">
    <location>
        <begin position="279"/>
        <end position="325"/>
    </location>
</feature>
<gene>
    <name evidence="2" type="ORF">KCV03_g3503</name>
</gene>
<reference evidence="2" key="1">
    <citation type="journal article" date="2021" name="J Fungi (Basel)">
        <title>Virulence traits and population genomics of the black yeast Aureobasidium melanogenum.</title>
        <authorList>
            <person name="Cernosa A."/>
            <person name="Sun X."/>
            <person name="Gostincar C."/>
            <person name="Fang C."/>
            <person name="Gunde-Cimerman N."/>
            <person name="Song Z."/>
        </authorList>
    </citation>
    <scope>NUCLEOTIDE SEQUENCE</scope>
    <source>
        <strain evidence="2">EXF-8016</strain>
    </source>
</reference>
<dbReference type="OrthoDB" id="3843863at2759"/>
<evidence type="ECO:0000256" key="1">
    <source>
        <dbReference type="SAM" id="MobiDB-lite"/>
    </source>
</evidence>
<accession>A0A9P8K9Q3</accession>
<dbReference type="AlphaFoldDB" id="A0A9P8K9Q3"/>
<organism evidence="2 3">
    <name type="scientific">Aureobasidium melanogenum</name>
    <name type="common">Aureobasidium pullulans var. melanogenum</name>
    <dbReference type="NCBI Taxonomy" id="46634"/>
    <lineage>
        <taxon>Eukaryota</taxon>
        <taxon>Fungi</taxon>
        <taxon>Dikarya</taxon>
        <taxon>Ascomycota</taxon>
        <taxon>Pezizomycotina</taxon>
        <taxon>Dothideomycetes</taxon>
        <taxon>Dothideomycetidae</taxon>
        <taxon>Dothideales</taxon>
        <taxon>Saccotheciaceae</taxon>
        <taxon>Aureobasidium</taxon>
    </lineage>
</organism>
<feature type="compositionally biased region" description="Basic residues" evidence="1">
    <location>
        <begin position="299"/>
        <end position="325"/>
    </location>
</feature>
<dbReference type="Proteomes" id="UP000767238">
    <property type="component" value="Unassembled WGS sequence"/>
</dbReference>
<comment type="caution">
    <text evidence="2">The sequence shown here is derived from an EMBL/GenBank/DDBJ whole genome shotgun (WGS) entry which is preliminary data.</text>
</comment>
<proteinExistence type="predicted"/>